<evidence type="ECO:0000256" key="15">
    <source>
        <dbReference type="SAM" id="MobiDB-lite"/>
    </source>
</evidence>
<dbReference type="Gene3D" id="2.30.29.30">
    <property type="entry name" value="Pleckstrin-homology domain (PH domain)/Phosphotyrosine-binding domain (PTB)"/>
    <property type="match status" value="1"/>
</dbReference>
<comment type="caution">
    <text evidence="21">The sequence shown here is derived from an EMBL/GenBank/DDBJ whole genome shotgun (WGS) entry which is preliminary data.</text>
</comment>
<evidence type="ECO:0000256" key="4">
    <source>
        <dbReference type="ARBA" id="ARBA00022801"/>
    </source>
</evidence>
<keyword evidence="13" id="KW-0325">Glycoprotein</keyword>
<dbReference type="PANTHER" id="PTHR10336">
    <property type="entry name" value="PHOSPHOINOSITIDE-SPECIFIC PHOSPHOLIPASE C FAMILY PROTEIN"/>
    <property type="match status" value="1"/>
</dbReference>
<dbReference type="Pfam" id="PF14788">
    <property type="entry name" value="EF-hand_10"/>
    <property type="match status" value="1"/>
</dbReference>
<keyword evidence="7 14" id="KW-0443">Lipid metabolism</keyword>
<keyword evidence="2 12" id="KW-0479">Metal-binding</keyword>
<dbReference type="EC" id="3.1.4.11" evidence="1 14"/>
<keyword evidence="22" id="KW-1185">Reference proteome</keyword>
<name>A0A3L8SZK9_CHLGU</name>
<evidence type="ECO:0000256" key="6">
    <source>
        <dbReference type="ARBA" id="ARBA00022963"/>
    </source>
</evidence>
<dbReference type="STRING" id="44316.ENSEGOP00005004420"/>
<evidence type="ECO:0000313" key="21">
    <source>
        <dbReference type="EMBL" id="RLW11487.1"/>
    </source>
</evidence>
<dbReference type="PROSITE" id="PS00018">
    <property type="entry name" value="EF_HAND_1"/>
    <property type="match status" value="1"/>
</dbReference>
<evidence type="ECO:0000259" key="19">
    <source>
        <dbReference type="PROSITE" id="PS50008"/>
    </source>
</evidence>
<feature type="active site" evidence="10">
    <location>
        <position position="218"/>
    </location>
</feature>
<dbReference type="InterPro" id="IPR001192">
    <property type="entry name" value="PI-PLC_fam"/>
</dbReference>
<dbReference type="InterPro" id="IPR000909">
    <property type="entry name" value="PLipase_C_PInositol-sp_X_dom"/>
</dbReference>
<evidence type="ECO:0000256" key="8">
    <source>
        <dbReference type="ARBA" id="ARBA00023224"/>
    </source>
</evidence>
<keyword evidence="3" id="KW-0677">Repeat</keyword>
<dbReference type="Gene3D" id="3.20.20.190">
    <property type="entry name" value="Phosphatidylinositol (PI) phosphodiesterase"/>
    <property type="match status" value="1"/>
</dbReference>
<keyword evidence="16" id="KW-0812">Transmembrane</keyword>
<dbReference type="GO" id="GO:0005886">
    <property type="term" value="C:plasma membrane"/>
    <property type="evidence" value="ECO:0007669"/>
    <property type="project" value="TreeGrafter"/>
</dbReference>
<feature type="non-terminal residue" evidence="21">
    <location>
        <position position="1"/>
    </location>
</feature>
<dbReference type="InterPro" id="IPR018247">
    <property type="entry name" value="EF_Hand_1_Ca_BS"/>
</dbReference>
<dbReference type="InterPro" id="IPR002048">
    <property type="entry name" value="EF_hand_dom"/>
</dbReference>
<dbReference type="SUPFAM" id="SSF47473">
    <property type="entry name" value="EF-hand"/>
    <property type="match status" value="2"/>
</dbReference>
<evidence type="ECO:0000256" key="12">
    <source>
        <dbReference type="PIRSR" id="PIRSR628391-3"/>
    </source>
</evidence>
<dbReference type="PANTHER" id="PTHR10336:SF210">
    <property type="entry name" value="1-PHOSPHATIDYLINOSITOL 4,5-BISPHOSPHATE PHOSPHODIESTERASE DELTA-1"/>
    <property type="match status" value="1"/>
</dbReference>
<evidence type="ECO:0000256" key="16">
    <source>
        <dbReference type="SAM" id="Phobius"/>
    </source>
</evidence>
<keyword evidence="16" id="KW-0472">Membrane</keyword>
<dbReference type="Proteomes" id="UP000276834">
    <property type="component" value="Unassembled WGS sequence"/>
</dbReference>
<dbReference type="FunFam" id="3.20.20.190:FF:000022">
    <property type="entry name" value="Phosphoinositide phospholipase C"/>
    <property type="match status" value="1"/>
</dbReference>
<feature type="binding site" evidence="12">
    <location>
        <position position="219"/>
    </location>
    <ligand>
        <name>Ca(2+)</name>
        <dbReference type="ChEBI" id="CHEBI:29108"/>
        <label>3</label>
        <note>catalytic</note>
    </ligand>
</feature>
<dbReference type="Pfam" id="PF00168">
    <property type="entry name" value="C2"/>
    <property type="match status" value="1"/>
</dbReference>
<dbReference type="PROSITE" id="PS50003">
    <property type="entry name" value="PH_DOMAIN"/>
    <property type="match status" value="1"/>
</dbReference>
<dbReference type="CDD" id="cd00275">
    <property type="entry name" value="C2_PLC_like"/>
    <property type="match status" value="1"/>
</dbReference>
<dbReference type="PROSITE" id="PS50007">
    <property type="entry name" value="PIPLC_X_DOMAIN"/>
    <property type="match status" value="1"/>
</dbReference>
<feature type="domain" description="PI-PLC Y-box" evidence="19">
    <location>
        <begin position="400"/>
        <end position="516"/>
    </location>
</feature>
<dbReference type="Pfam" id="PF00387">
    <property type="entry name" value="PI-PLC-Y"/>
    <property type="match status" value="1"/>
</dbReference>
<keyword evidence="16" id="KW-1133">Transmembrane helix</keyword>
<feature type="active site" evidence="10">
    <location>
        <position position="263"/>
    </location>
</feature>
<evidence type="ECO:0000256" key="9">
    <source>
        <dbReference type="ARBA" id="ARBA00023674"/>
    </source>
</evidence>
<dbReference type="InterPro" id="IPR015359">
    <property type="entry name" value="PLC_EF-hand-like"/>
</dbReference>
<evidence type="ECO:0000256" key="10">
    <source>
        <dbReference type="PIRSR" id="PIRSR628391-1"/>
    </source>
</evidence>
<keyword evidence="4 14" id="KW-0378">Hydrolase</keyword>
<dbReference type="GO" id="GO:0035556">
    <property type="term" value="P:intracellular signal transduction"/>
    <property type="evidence" value="ECO:0007669"/>
    <property type="project" value="InterPro"/>
</dbReference>
<dbReference type="InterPro" id="IPR035892">
    <property type="entry name" value="C2_domain_sf"/>
</dbReference>
<proteinExistence type="predicted"/>
<feature type="glycosylation site" description="O-linked (GlcNAc) serine" evidence="13">
    <location>
        <position position="124"/>
    </location>
</feature>
<feature type="domain" description="EF-hand" evidence="20">
    <location>
        <begin position="73"/>
        <end position="108"/>
    </location>
</feature>
<keyword evidence="6 14" id="KW-0442">Lipid degradation</keyword>
<keyword evidence="5 12" id="KW-0106">Calcium</keyword>
<dbReference type="SUPFAM" id="SSF49562">
    <property type="entry name" value="C2 domain (Calcium/lipid-binding domain, CaLB)"/>
    <property type="match status" value="1"/>
</dbReference>
<evidence type="ECO:0000259" key="18">
    <source>
        <dbReference type="PROSITE" id="PS50004"/>
    </source>
</evidence>
<feature type="binding site" evidence="12">
    <location>
        <position position="560"/>
    </location>
    <ligand>
        <name>Ca(2+)</name>
        <dbReference type="ChEBI" id="CHEBI:29108"/>
        <label>4</label>
    </ligand>
</feature>
<feature type="binding site" evidence="12">
    <location>
        <position position="613"/>
    </location>
    <ligand>
        <name>Ca(2+)</name>
        <dbReference type="ChEBI" id="CHEBI:29108"/>
        <label>5</label>
    </ligand>
</feature>
<dbReference type="AlphaFoldDB" id="A0A3L8SZK9"/>
<comment type="catalytic activity">
    <reaction evidence="9">
        <text>a 1,2-diacyl-sn-glycero-3-phospho-(1D-myo-inositol-4,5-bisphosphate) + H2O = 1D-myo-inositol 1,4,5-trisphosphate + a 1,2-diacyl-sn-glycerol + H(+)</text>
        <dbReference type="Rhea" id="RHEA:33179"/>
        <dbReference type="ChEBI" id="CHEBI:15377"/>
        <dbReference type="ChEBI" id="CHEBI:15378"/>
        <dbReference type="ChEBI" id="CHEBI:17815"/>
        <dbReference type="ChEBI" id="CHEBI:58456"/>
        <dbReference type="ChEBI" id="CHEBI:203600"/>
        <dbReference type="EC" id="3.1.4.11"/>
    </reaction>
    <physiologicalReaction direction="left-to-right" evidence="9">
        <dbReference type="Rhea" id="RHEA:33180"/>
    </physiologicalReaction>
</comment>
<dbReference type="Gene3D" id="1.10.238.10">
    <property type="entry name" value="EF-hand"/>
    <property type="match status" value="1"/>
</dbReference>
<evidence type="ECO:0000256" key="5">
    <source>
        <dbReference type="ARBA" id="ARBA00022837"/>
    </source>
</evidence>
<feature type="binding site" evidence="12">
    <location>
        <position position="558"/>
    </location>
    <ligand>
        <name>Ca(2+)</name>
        <dbReference type="ChEBI" id="CHEBI:29108"/>
        <label>4</label>
    </ligand>
</feature>
<evidence type="ECO:0000256" key="11">
    <source>
        <dbReference type="PIRSR" id="PIRSR628391-2"/>
    </source>
</evidence>
<feature type="binding site" evidence="12">
    <location>
        <position position="250"/>
    </location>
    <ligand>
        <name>Ca(2+)</name>
        <dbReference type="ChEBI" id="CHEBI:29108"/>
        <label>3</label>
        <note>catalytic</note>
    </ligand>
</feature>
<dbReference type="FunFam" id="2.60.40.150:FF:000098">
    <property type="entry name" value="Phosphoinositide phospholipase C"/>
    <property type="match status" value="1"/>
</dbReference>
<feature type="compositionally biased region" description="Acidic residues" evidence="15">
    <location>
        <begin position="363"/>
        <end position="378"/>
    </location>
</feature>
<feature type="binding site" evidence="12">
    <location>
        <position position="297"/>
    </location>
    <ligand>
        <name>Ca(2+)</name>
        <dbReference type="ChEBI" id="CHEBI:29108"/>
        <label>3</label>
        <note>catalytic</note>
    </ligand>
</feature>
<evidence type="ECO:0000256" key="14">
    <source>
        <dbReference type="RuleBase" id="RU361133"/>
    </source>
</evidence>
<feature type="domain" description="C2" evidence="18">
    <location>
        <begin position="516"/>
        <end position="644"/>
    </location>
</feature>
<dbReference type="SUPFAM" id="SSF51695">
    <property type="entry name" value="PLC-like phosphodiesterases"/>
    <property type="match status" value="1"/>
</dbReference>
<dbReference type="GO" id="GO:0005509">
    <property type="term" value="F:calcium ion binding"/>
    <property type="evidence" value="ECO:0007669"/>
    <property type="project" value="InterPro"/>
</dbReference>
<feature type="binding site" evidence="12">
    <location>
        <position position="584"/>
    </location>
    <ligand>
        <name>Ca(2+)</name>
        <dbReference type="ChEBI" id="CHEBI:29108"/>
        <label>4</label>
    </ligand>
</feature>
<evidence type="ECO:0000259" key="20">
    <source>
        <dbReference type="PROSITE" id="PS50222"/>
    </source>
</evidence>
<dbReference type="PROSITE" id="PS50004">
    <property type="entry name" value="C2"/>
    <property type="match status" value="1"/>
</dbReference>
<dbReference type="SMART" id="SM00148">
    <property type="entry name" value="PLCXc"/>
    <property type="match status" value="1"/>
</dbReference>
<feature type="binding site" evidence="11">
    <location>
        <position position="347"/>
    </location>
    <ligand>
        <name>substrate</name>
    </ligand>
</feature>
<sequence>SIEDIRDVRSGHKTEGMEKYAKDVPEYRCFSIIFKDQRKNLDLIASSEDDANHWIAGLGKIIAHSNSMNQKQKLQHWIHTCLRKADKNKDNKMSLKELKDFLKEVNIEVDDYHAKKIFQVMGASRRREDPGGVEIRLGIHRLRCMSALAVVANTSSAVCAVWGFLSVYLAAKRGNAMTKDGFLMYLLSDEGNIFNPSHRKVYQDMTQPLSHYLVSSSHNTYLMEDQITGPSSTEAYIRALTKGCRCVELDCWDGPNSEPVIYHGYTLTSKILFSDVIKAIKNYAFKTSPYPVIISLENHCSVDQQKVMAQHMTTILQDMLLVAPVDGNKSQFPSPEQLKGKILVKGKKLSRQEDPINGNNNLEAEDVSDEDEAAEIEDESVKTKVEQKGKSDTLKLAKELSDTVVYCKSVHFEGFDDPNHPRAFYEMSSFSESKALKLAQESGTSFIHHNIRHLSRIYPAGWRTDSSNYSPVELWNVGCQIVALNFQTAGTEMDVYQGRFQDNGFSGYVLKPEFLRDEQTKFNPKSITEGTWGTKKKLLLKIISGQQLPKVNKSKNSIVDPKVTIEIHGVQQDNNKKQTKVIENNGFNPNWNEEFTFDIEIPALALVRFVVEDFDMSTKNDFIGQYTLPFMSLKQGYRHIHLLTKNGDPYSSSTLFVYVNIQDCD</sequence>
<feature type="transmembrane region" description="Helical" evidence="16">
    <location>
        <begin position="146"/>
        <end position="171"/>
    </location>
</feature>
<dbReference type="InterPro" id="IPR039504">
    <property type="entry name" value="PLC-delta3_EF-hand"/>
</dbReference>
<evidence type="ECO:0000256" key="7">
    <source>
        <dbReference type="ARBA" id="ARBA00023098"/>
    </source>
</evidence>
<protein>
    <recommendedName>
        <fullName evidence="1 14">Phosphoinositide phospholipase C</fullName>
        <ecNumber evidence="1 14">3.1.4.11</ecNumber>
    </recommendedName>
</protein>
<feature type="binding site" evidence="11">
    <location>
        <position position="429"/>
    </location>
    <ligand>
        <name>substrate</name>
    </ligand>
</feature>
<dbReference type="GO" id="GO:0016042">
    <property type="term" value="P:lipid catabolic process"/>
    <property type="evidence" value="ECO:0007669"/>
    <property type="project" value="UniProtKB-KW"/>
</dbReference>
<evidence type="ECO:0000256" key="1">
    <source>
        <dbReference type="ARBA" id="ARBA00012368"/>
    </source>
</evidence>
<feature type="binding site" evidence="11">
    <location>
        <position position="345"/>
    </location>
    <ligand>
        <name>substrate</name>
    </ligand>
</feature>
<evidence type="ECO:0000259" key="17">
    <source>
        <dbReference type="PROSITE" id="PS50003"/>
    </source>
</evidence>
<dbReference type="Pfam" id="PF09279">
    <property type="entry name" value="EF-hand_like"/>
    <property type="match status" value="1"/>
</dbReference>
<dbReference type="SUPFAM" id="SSF50729">
    <property type="entry name" value="PH domain-like"/>
    <property type="match status" value="1"/>
</dbReference>
<dbReference type="SMART" id="SM00239">
    <property type="entry name" value="C2"/>
    <property type="match status" value="1"/>
</dbReference>
<dbReference type="CDD" id="cd08593">
    <property type="entry name" value="PI-PLCc_delta"/>
    <property type="match status" value="1"/>
</dbReference>
<dbReference type="Gene3D" id="2.60.40.150">
    <property type="entry name" value="C2 domain"/>
    <property type="match status" value="1"/>
</dbReference>
<evidence type="ECO:0000313" key="22">
    <source>
        <dbReference type="Proteomes" id="UP000276834"/>
    </source>
</evidence>
<accession>A0A3L8SZK9</accession>
<feature type="region of interest" description="Disordered" evidence="15">
    <location>
        <begin position="352"/>
        <end position="378"/>
    </location>
</feature>
<organism evidence="21 22">
    <name type="scientific">Chloebia gouldiae</name>
    <name type="common">Gouldian finch</name>
    <name type="synonym">Erythrura gouldiae</name>
    <dbReference type="NCBI Taxonomy" id="44316"/>
    <lineage>
        <taxon>Eukaryota</taxon>
        <taxon>Metazoa</taxon>
        <taxon>Chordata</taxon>
        <taxon>Craniata</taxon>
        <taxon>Vertebrata</taxon>
        <taxon>Euteleostomi</taxon>
        <taxon>Archelosauria</taxon>
        <taxon>Archosauria</taxon>
        <taxon>Dinosauria</taxon>
        <taxon>Saurischia</taxon>
        <taxon>Theropoda</taxon>
        <taxon>Coelurosauria</taxon>
        <taxon>Aves</taxon>
        <taxon>Neognathae</taxon>
        <taxon>Neoaves</taxon>
        <taxon>Telluraves</taxon>
        <taxon>Australaves</taxon>
        <taxon>Passeriformes</taxon>
        <taxon>Passeroidea</taxon>
        <taxon>Passeridae</taxon>
        <taxon>Chloebia</taxon>
    </lineage>
</organism>
<dbReference type="FunFam" id="2.30.29.30:FF:000088">
    <property type="entry name" value="Phosphoinositide phospholipase C"/>
    <property type="match status" value="1"/>
</dbReference>
<dbReference type="PROSITE" id="PS50222">
    <property type="entry name" value="EF_HAND_2"/>
    <property type="match status" value="1"/>
</dbReference>
<keyword evidence="8" id="KW-0807">Transducer</keyword>
<feature type="domain" description="PH" evidence="17">
    <location>
        <begin position="1"/>
        <end position="63"/>
    </location>
</feature>
<dbReference type="PROSITE" id="PS50008">
    <property type="entry name" value="PIPLC_Y_DOMAIN"/>
    <property type="match status" value="1"/>
</dbReference>
<dbReference type="InterPro" id="IPR001711">
    <property type="entry name" value="PLipase_C_Pinositol-sp_Y"/>
</dbReference>
<gene>
    <name evidence="21" type="ORF">DV515_00001293</name>
</gene>
<evidence type="ECO:0000256" key="13">
    <source>
        <dbReference type="PIRSR" id="PIRSR628391-4"/>
    </source>
</evidence>
<dbReference type="OrthoDB" id="269822at2759"/>
<dbReference type="PRINTS" id="PR00390">
    <property type="entry name" value="PHPHLIPASEC"/>
</dbReference>
<dbReference type="InterPro" id="IPR028391">
    <property type="entry name" value="PLC-delta1_cat"/>
</dbReference>
<dbReference type="InterPro" id="IPR001849">
    <property type="entry name" value="PH_domain"/>
</dbReference>
<evidence type="ECO:0000256" key="2">
    <source>
        <dbReference type="ARBA" id="ARBA00022723"/>
    </source>
</evidence>
<dbReference type="InterPro" id="IPR000008">
    <property type="entry name" value="C2_dom"/>
</dbReference>
<dbReference type="SMART" id="SM00149">
    <property type="entry name" value="PLCYc"/>
    <property type="match status" value="1"/>
</dbReference>
<evidence type="ECO:0000256" key="3">
    <source>
        <dbReference type="ARBA" id="ARBA00022737"/>
    </source>
</evidence>
<feature type="binding site" evidence="12">
    <location>
        <position position="615"/>
    </location>
    <ligand>
        <name>Ca(2+)</name>
        <dbReference type="ChEBI" id="CHEBI:29108"/>
        <label>5</label>
    </ligand>
</feature>
<dbReference type="Pfam" id="PF00388">
    <property type="entry name" value="PI-PLC-X"/>
    <property type="match status" value="1"/>
</dbReference>
<feature type="binding site" evidence="12">
    <location>
        <position position="248"/>
    </location>
    <ligand>
        <name>Ca(2+)</name>
        <dbReference type="ChEBI" id="CHEBI:29108"/>
        <label>3</label>
        <note>catalytic</note>
    </ligand>
</feature>
<dbReference type="InterPro" id="IPR011993">
    <property type="entry name" value="PH-like_dom_sf"/>
</dbReference>
<dbReference type="EMBL" id="QUSF01000003">
    <property type="protein sequence ID" value="RLW11487.1"/>
    <property type="molecule type" value="Genomic_DNA"/>
</dbReference>
<dbReference type="GO" id="GO:0004435">
    <property type="term" value="F:phosphatidylinositol-4,5-bisphosphate phospholipase C activity"/>
    <property type="evidence" value="ECO:0007669"/>
    <property type="project" value="UniProtKB-EC"/>
</dbReference>
<comment type="cofactor">
    <cofactor evidence="12">
        <name>Ca(2+)</name>
        <dbReference type="ChEBI" id="CHEBI:29108"/>
    </cofactor>
    <text evidence="12">Binds 3 Ca(2+) ions per subunit. Two of the Ca(2+) ions are bound to the C2 domain.</text>
</comment>
<dbReference type="InterPro" id="IPR011992">
    <property type="entry name" value="EF-hand-dom_pair"/>
</dbReference>
<feature type="binding site" evidence="11">
    <location>
        <position position="456"/>
    </location>
    <ligand>
        <name>substrate</name>
    </ligand>
</feature>
<dbReference type="InterPro" id="IPR017946">
    <property type="entry name" value="PLC-like_Pdiesterase_TIM-brl"/>
</dbReference>
<reference evidence="21 22" key="1">
    <citation type="journal article" date="2018" name="Proc. R. Soc. B">
        <title>A non-coding region near Follistatin controls head colour polymorphism in the Gouldian finch.</title>
        <authorList>
            <person name="Toomey M.B."/>
            <person name="Marques C.I."/>
            <person name="Andrade P."/>
            <person name="Araujo P.M."/>
            <person name="Sabatino S."/>
            <person name="Gazda M.A."/>
            <person name="Afonso S."/>
            <person name="Lopes R.J."/>
            <person name="Corbo J.C."/>
            <person name="Carneiro M."/>
        </authorList>
    </citation>
    <scope>NUCLEOTIDE SEQUENCE [LARGE SCALE GENOMIC DNA]</scope>
    <source>
        <strain evidence="21">Red01</strain>
        <tissue evidence="21">Muscle</tissue>
    </source>
</reference>